<evidence type="ECO:0000256" key="8">
    <source>
        <dbReference type="SAM" id="MobiDB-lite"/>
    </source>
</evidence>
<keyword evidence="7" id="KW-0472">Membrane</keyword>
<reference evidence="9" key="1">
    <citation type="submission" date="2024-06" db="EMBL/GenBank/DDBJ databases">
        <title>Complete Genome Sequence of mouse commensal type strain Neisseria musculi.</title>
        <authorList>
            <person name="Thapa E."/>
            <person name="Aluvathingal J."/>
            <person name="Nadendla S."/>
            <person name="Mehta A."/>
            <person name="Tettelin H."/>
            <person name="Weyand N.J."/>
        </authorList>
    </citation>
    <scope>NUCLEOTIDE SEQUENCE</scope>
    <source>
        <strain evidence="9">NW831</strain>
    </source>
</reference>
<dbReference type="Proteomes" id="UP000516412">
    <property type="component" value="Chromosome"/>
</dbReference>
<accession>A0A7H1MEF3</accession>
<protein>
    <submittedName>
        <fullName evidence="9">Hemolysin-type calcium-binding repeat family protein</fullName>
    </submittedName>
</protein>
<dbReference type="GO" id="GO:0005509">
    <property type="term" value="F:calcium ion binding"/>
    <property type="evidence" value="ECO:0007669"/>
    <property type="project" value="InterPro"/>
</dbReference>
<dbReference type="PRINTS" id="PR00313">
    <property type="entry name" value="CABNDNGRPT"/>
</dbReference>
<evidence type="ECO:0000256" key="3">
    <source>
        <dbReference type="ARBA" id="ARBA00022525"/>
    </source>
</evidence>
<dbReference type="InterPro" id="IPR018511">
    <property type="entry name" value="Hemolysin-typ_Ca-bd_CS"/>
</dbReference>
<dbReference type="InterPro" id="IPR003995">
    <property type="entry name" value="RTX_toxin_determinant-A"/>
</dbReference>
<dbReference type="PANTHER" id="PTHR38340">
    <property type="entry name" value="S-LAYER PROTEIN"/>
    <property type="match status" value="1"/>
</dbReference>
<dbReference type="InterPro" id="IPR050557">
    <property type="entry name" value="RTX_toxin/Mannuronan_C5-epim"/>
</dbReference>
<dbReference type="RefSeq" id="WP_187000263.1">
    <property type="nucleotide sequence ID" value="NZ_CP060414.2"/>
</dbReference>
<organism evidence="9 10">
    <name type="scientific">Neisseria musculi</name>
    <dbReference type="NCBI Taxonomy" id="1815583"/>
    <lineage>
        <taxon>Bacteria</taxon>
        <taxon>Pseudomonadati</taxon>
        <taxon>Pseudomonadota</taxon>
        <taxon>Betaproteobacteria</taxon>
        <taxon>Neisseriales</taxon>
        <taxon>Neisseriaceae</taxon>
        <taxon>Neisseria</taxon>
    </lineage>
</organism>
<dbReference type="AlphaFoldDB" id="A0A7H1MEF3"/>
<dbReference type="PRINTS" id="PR01488">
    <property type="entry name" value="RTXTOXINA"/>
</dbReference>
<keyword evidence="5" id="KW-0677">Repeat</keyword>
<dbReference type="GO" id="GO:0005576">
    <property type="term" value="C:extracellular region"/>
    <property type="evidence" value="ECO:0007669"/>
    <property type="project" value="UniProtKB-SubCell"/>
</dbReference>
<dbReference type="GO" id="GO:0016020">
    <property type="term" value="C:membrane"/>
    <property type="evidence" value="ECO:0007669"/>
    <property type="project" value="UniProtKB-SubCell"/>
</dbReference>
<evidence type="ECO:0000256" key="7">
    <source>
        <dbReference type="ARBA" id="ARBA00023136"/>
    </source>
</evidence>
<dbReference type="PANTHER" id="PTHR38340:SF1">
    <property type="entry name" value="S-LAYER PROTEIN"/>
    <property type="match status" value="1"/>
</dbReference>
<evidence type="ECO:0000313" key="10">
    <source>
        <dbReference type="Proteomes" id="UP000516412"/>
    </source>
</evidence>
<sequence length="822" mass="86997">MPCFIKIGAGRFAGVSDGIRTSTGWAAADDGLLVIDRNSDGLINNGGELFGDSSVLQNGEHAAHGYAALAGFDSNSDGLIDNKDEKFAALKVWRDLNQDGISQEGELFGLAELGIQSLDLAYQNTDIRLDNGNTIAQKGSYTLSDGRKREMGDLLLAADHLHSRYADPVKLTEAQMQAANLQGMGRLRDLREAAALSPKLAEVLSAYSKAETKAEQLALVDALVGEWAKTDPRYHSGAVFSSAWVKTANEGRAVTPGEEREMRNNLYLPSPEESAKLKAYAGKVAALDAFSGEYSGTVFISSSEDAGQFFAAADKAYAALSKNIYQALLFQTRLQPYLNEIGLKIENNEFVLDYGKVIEKFNQVYAENPEKAFVDLGELMAGAGSKGNAAEALSAQMLQYAQSAAENNLLGRYAQALGAEAVEKIGHKLGSDGDDTLYGNDRASFLAGGSGNDRIYGRSGSDVLDGGEGDDELAGGAGNDTLMGGKGDDELNGGAGSDILNGGAGNDKLYGSDGKDTLIGGEGNDKLYGGNGEADTYIFAKGHGQDVVSDYGYQAEHTDTLRFSGADFADAVFTRSGNDLVVKAYGGNDQVAVRGYFDGNGYRYFDFAFDDKTITAADMAGITVKGSGTEKNDTLNGWNTVDILNGGEGNDTLYGYGGNDSLFGDEGNDNLYGGDGEDRLAGGAGNDRLYGEHGNDKLDGGAGDDELNGGAGNDTLDGGEGNDKLYGGGGVDTYIFAKGHGQDIVSDYGYQAEHTDTLIFTNALLENAVFSREGNHLLVQAYGGEDRVSVQNFFSNSGYRYNQFAFDNAKVKVDAEMNVSVI</sequence>
<proteinExistence type="predicted"/>
<evidence type="ECO:0000256" key="4">
    <source>
        <dbReference type="ARBA" id="ARBA00022656"/>
    </source>
</evidence>
<dbReference type="InterPro" id="IPR011049">
    <property type="entry name" value="Serralysin-like_metalloprot_C"/>
</dbReference>
<dbReference type="KEGG" id="nmus:H7A79_2031"/>
<evidence type="ECO:0000256" key="6">
    <source>
        <dbReference type="ARBA" id="ARBA00023026"/>
    </source>
</evidence>
<feature type="region of interest" description="Disordered" evidence="8">
    <location>
        <begin position="683"/>
        <end position="721"/>
    </location>
</feature>
<comment type="subcellular location">
    <subcellularLocation>
        <location evidence="1">Membrane</location>
    </subcellularLocation>
    <subcellularLocation>
        <location evidence="2">Secreted</location>
    </subcellularLocation>
</comment>
<feature type="region of interest" description="Disordered" evidence="8">
    <location>
        <begin position="457"/>
        <end position="498"/>
    </location>
</feature>
<evidence type="ECO:0000313" key="9">
    <source>
        <dbReference type="EMBL" id="QNT60018.1"/>
    </source>
</evidence>
<dbReference type="Gene3D" id="2.150.10.10">
    <property type="entry name" value="Serralysin-like metalloprotease, C-terminal"/>
    <property type="match status" value="4"/>
</dbReference>
<feature type="compositionally biased region" description="Basic and acidic residues" evidence="8">
    <location>
        <begin position="689"/>
        <end position="699"/>
    </location>
</feature>
<evidence type="ECO:0000256" key="5">
    <source>
        <dbReference type="ARBA" id="ARBA00022737"/>
    </source>
</evidence>
<keyword evidence="10" id="KW-1185">Reference proteome</keyword>
<dbReference type="GO" id="GO:0090729">
    <property type="term" value="F:toxin activity"/>
    <property type="evidence" value="ECO:0007669"/>
    <property type="project" value="UniProtKB-KW"/>
</dbReference>
<evidence type="ECO:0000256" key="2">
    <source>
        <dbReference type="ARBA" id="ARBA00004613"/>
    </source>
</evidence>
<dbReference type="PROSITE" id="PS00330">
    <property type="entry name" value="HEMOLYSIN_CALCIUM"/>
    <property type="match status" value="6"/>
</dbReference>
<name>A0A7H1MEF3_9NEIS</name>
<dbReference type="InterPro" id="IPR001343">
    <property type="entry name" value="Hemolysn_Ca-bd"/>
</dbReference>
<keyword evidence="3" id="KW-0964">Secreted</keyword>
<dbReference type="Pfam" id="PF00353">
    <property type="entry name" value="HemolysinCabind"/>
    <property type="match status" value="4"/>
</dbReference>
<dbReference type="SUPFAM" id="SSF51120">
    <property type="entry name" value="beta-Roll"/>
    <property type="match status" value="3"/>
</dbReference>
<dbReference type="EMBL" id="CP060414">
    <property type="protein sequence ID" value="QNT60018.1"/>
    <property type="molecule type" value="Genomic_DNA"/>
</dbReference>
<keyword evidence="4" id="KW-0800">Toxin</keyword>
<keyword evidence="6" id="KW-0843">Virulence</keyword>
<gene>
    <name evidence="9" type="ORF">H7A79_2031</name>
</gene>
<evidence type="ECO:0000256" key="1">
    <source>
        <dbReference type="ARBA" id="ARBA00004370"/>
    </source>
</evidence>